<comment type="similarity">
    <text evidence="1 4">Belongs to the enoyl-CoA hydratase/isomerase family.</text>
</comment>
<sequence length="266" mass="27881">MSARAAGAAEELVVERRGRVLELTINRPDRRNALTPSLIGALTGALTAGAADPEVRAVLLTGQGRKAFCAGFDLGHFDDAGAAPGGERDLVDGLATTLRAQPLPVIAAVNGAAVGAGCDLAIACDLRIGHPGTRFGMPTAKLGFLYGTRGIERLLHTVGLPLAKEMLLTGSLLPAPRALQCGLLSAVVPEEDLLSVARDEADVIAENAPLSMSASKRIVDVLATAALTEQDHAEIVALQDQVWRSQDVVEGQRAHRERRPPIFTGR</sequence>
<organism evidence="5 6">
    <name type="scientific">Blastococcus tunisiensis</name>
    <dbReference type="NCBI Taxonomy" id="1798228"/>
    <lineage>
        <taxon>Bacteria</taxon>
        <taxon>Bacillati</taxon>
        <taxon>Actinomycetota</taxon>
        <taxon>Actinomycetes</taxon>
        <taxon>Geodermatophilales</taxon>
        <taxon>Geodermatophilaceae</taxon>
        <taxon>Blastococcus</taxon>
    </lineage>
</organism>
<dbReference type="Gene3D" id="3.90.226.10">
    <property type="entry name" value="2-enoyl-CoA Hydratase, Chain A, domain 1"/>
    <property type="match status" value="1"/>
</dbReference>
<evidence type="ECO:0000313" key="6">
    <source>
        <dbReference type="Proteomes" id="UP000198589"/>
    </source>
</evidence>
<evidence type="ECO:0000256" key="1">
    <source>
        <dbReference type="ARBA" id="ARBA00005254"/>
    </source>
</evidence>
<dbReference type="PROSITE" id="PS00166">
    <property type="entry name" value="ENOYL_COA_HYDRATASE"/>
    <property type="match status" value="1"/>
</dbReference>
<evidence type="ECO:0000313" key="5">
    <source>
        <dbReference type="EMBL" id="SFE33631.1"/>
    </source>
</evidence>
<dbReference type="SUPFAM" id="SSF52096">
    <property type="entry name" value="ClpP/crotonase"/>
    <property type="match status" value="1"/>
</dbReference>
<dbReference type="Gene3D" id="1.10.12.10">
    <property type="entry name" value="Lyase 2-enoyl-coa Hydratase, Chain A, domain 2"/>
    <property type="match status" value="1"/>
</dbReference>
<dbReference type="AlphaFoldDB" id="A0A1I1ZPL3"/>
<dbReference type="InterPro" id="IPR001753">
    <property type="entry name" value="Enoyl-CoA_hydra/iso"/>
</dbReference>
<dbReference type="CDD" id="cd06558">
    <property type="entry name" value="crotonase-like"/>
    <property type="match status" value="1"/>
</dbReference>
<dbReference type="RefSeq" id="WP_175527101.1">
    <property type="nucleotide sequence ID" value="NZ_FOND01000003.1"/>
</dbReference>
<dbReference type="PANTHER" id="PTHR11941:SF169">
    <property type="entry name" value="(7AS)-7A-METHYL-1,5-DIOXO-2,3,5,6,7,7A-HEXAHYDRO-1H-INDENE-CARBOXYL-COA HYDROLASE"/>
    <property type="match status" value="1"/>
</dbReference>
<dbReference type="GO" id="GO:0016829">
    <property type="term" value="F:lyase activity"/>
    <property type="evidence" value="ECO:0007669"/>
    <property type="project" value="UniProtKB-KW"/>
</dbReference>
<dbReference type="InterPro" id="IPR029045">
    <property type="entry name" value="ClpP/crotonase-like_dom_sf"/>
</dbReference>
<gene>
    <name evidence="5" type="ORF">SAMN05216574_103115</name>
</gene>
<dbReference type="EMBL" id="FOND01000003">
    <property type="protein sequence ID" value="SFE33631.1"/>
    <property type="molecule type" value="Genomic_DNA"/>
</dbReference>
<keyword evidence="3" id="KW-0456">Lyase</keyword>
<proteinExistence type="inferred from homology"/>
<evidence type="ECO:0000256" key="2">
    <source>
        <dbReference type="ARBA" id="ARBA00023098"/>
    </source>
</evidence>
<dbReference type="InterPro" id="IPR018376">
    <property type="entry name" value="Enoyl-CoA_hyd/isom_CS"/>
</dbReference>
<dbReference type="PANTHER" id="PTHR11941">
    <property type="entry name" value="ENOYL-COA HYDRATASE-RELATED"/>
    <property type="match status" value="1"/>
</dbReference>
<dbReference type="STRING" id="1798228.SAMN05216574_103115"/>
<keyword evidence="2" id="KW-0443">Lipid metabolism</keyword>
<reference evidence="6" key="1">
    <citation type="submission" date="2016-10" db="EMBL/GenBank/DDBJ databases">
        <authorList>
            <person name="Varghese N."/>
            <person name="Submissions S."/>
        </authorList>
    </citation>
    <scope>NUCLEOTIDE SEQUENCE [LARGE SCALE GENOMIC DNA]</scope>
    <source>
        <strain evidence="6">DSM 46838</strain>
    </source>
</reference>
<name>A0A1I1ZPL3_9ACTN</name>
<dbReference type="Pfam" id="PF00378">
    <property type="entry name" value="ECH_1"/>
    <property type="match status" value="1"/>
</dbReference>
<evidence type="ECO:0000256" key="4">
    <source>
        <dbReference type="RuleBase" id="RU003707"/>
    </source>
</evidence>
<dbReference type="InterPro" id="IPR014748">
    <property type="entry name" value="Enoyl-CoA_hydra_C"/>
</dbReference>
<evidence type="ECO:0000256" key="3">
    <source>
        <dbReference type="ARBA" id="ARBA00023239"/>
    </source>
</evidence>
<dbReference type="GO" id="GO:0006635">
    <property type="term" value="P:fatty acid beta-oxidation"/>
    <property type="evidence" value="ECO:0007669"/>
    <property type="project" value="TreeGrafter"/>
</dbReference>
<keyword evidence="6" id="KW-1185">Reference proteome</keyword>
<accession>A0A1I1ZPL3</accession>
<protein>
    <submittedName>
        <fullName evidence="5">Crotonobetainyl-CoA hydratase</fullName>
    </submittedName>
</protein>
<dbReference type="Proteomes" id="UP000198589">
    <property type="component" value="Unassembled WGS sequence"/>
</dbReference>